<dbReference type="Pfam" id="PF04972">
    <property type="entry name" value="BON"/>
    <property type="match status" value="1"/>
</dbReference>
<evidence type="ECO:0000313" key="3">
    <source>
        <dbReference type="EMBL" id="MFK2918296.1"/>
    </source>
</evidence>
<dbReference type="SMART" id="SM00749">
    <property type="entry name" value="BON"/>
    <property type="match status" value="1"/>
</dbReference>
<dbReference type="Proteomes" id="UP001620408">
    <property type="component" value="Unassembled WGS sequence"/>
</dbReference>
<dbReference type="PANTHER" id="PTHR34606">
    <property type="entry name" value="BON DOMAIN-CONTAINING PROTEIN"/>
    <property type="match status" value="1"/>
</dbReference>
<organism evidence="3 4">
    <name type="scientific">Dyella koreensis</name>
    <dbReference type="NCBI Taxonomy" id="311235"/>
    <lineage>
        <taxon>Bacteria</taxon>
        <taxon>Pseudomonadati</taxon>
        <taxon>Pseudomonadota</taxon>
        <taxon>Gammaproteobacteria</taxon>
        <taxon>Lysobacterales</taxon>
        <taxon>Rhodanobacteraceae</taxon>
        <taxon>Dyella</taxon>
    </lineage>
</organism>
<proteinExistence type="predicted"/>
<keyword evidence="4" id="KW-1185">Reference proteome</keyword>
<dbReference type="InterPro" id="IPR014004">
    <property type="entry name" value="Transpt-assoc_nodulatn_dom_bac"/>
</dbReference>
<protein>
    <submittedName>
        <fullName evidence="3">BON domain-containing protein</fullName>
    </submittedName>
</protein>
<feature type="signal peptide" evidence="1">
    <location>
        <begin position="1"/>
        <end position="28"/>
    </location>
</feature>
<dbReference type="PANTHER" id="PTHR34606:SF15">
    <property type="entry name" value="BON DOMAIN-CONTAINING PROTEIN"/>
    <property type="match status" value="1"/>
</dbReference>
<name>A0ABW8K637_9GAMM</name>
<evidence type="ECO:0000259" key="2">
    <source>
        <dbReference type="PROSITE" id="PS50914"/>
    </source>
</evidence>
<dbReference type="InterPro" id="IPR051686">
    <property type="entry name" value="Lipoprotein_DolP"/>
</dbReference>
<accession>A0ABW8K637</accession>
<dbReference type="RefSeq" id="WP_379984042.1">
    <property type="nucleotide sequence ID" value="NZ_JADIKD010000011.1"/>
</dbReference>
<dbReference type="InterPro" id="IPR007055">
    <property type="entry name" value="BON_dom"/>
</dbReference>
<dbReference type="EMBL" id="JADIKD010000011">
    <property type="protein sequence ID" value="MFK2918296.1"/>
    <property type="molecule type" value="Genomic_DNA"/>
</dbReference>
<evidence type="ECO:0000256" key="1">
    <source>
        <dbReference type="SAM" id="SignalP"/>
    </source>
</evidence>
<feature type="domain" description="BON" evidence="2">
    <location>
        <begin position="50"/>
        <end position="119"/>
    </location>
</feature>
<comment type="caution">
    <text evidence="3">The sequence shown here is derived from an EMBL/GenBank/DDBJ whole genome shotgun (WGS) entry which is preliminary data.</text>
</comment>
<keyword evidence="1" id="KW-0732">Signal</keyword>
<dbReference type="PROSITE" id="PS50914">
    <property type="entry name" value="BON"/>
    <property type="match status" value="1"/>
</dbReference>
<reference evidence="3 4" key="1">
    <citation type="submission" date="2020-10" db="EMBL/GenBank/DDBJ databases">
        <title>Phylogeny of dyella-like bacteria.</title>
        <authorList>
            <person name="Fu J."/>
        </authorList>
    </citation>
    <scope>NUCLEOTIDE SEQUENCE [LARGE SCALE GENOMIC DNA]</scope>
    <source>
        <strain evidence="3 4">BB4</strain>
    </source>
</reference>
<dbReference type="Gene3D" id="3.30.1340.30">
    <property type="match status" value="1"/>
</dbReference>
<gene>
    <name evidence="3" type="ORF">ISS97_13570</name>
</gene>
<sequence>MRITTLTRKTLAAGLAMCLAAMPFAQLAAQDAGAMQKSAAEQQTVPGKAADAWITTKVKSELATTKGIKSNDLSVTTTDGAVSVTGTANSAMEKAKIEQVAKAVKGVKSVDTGGVIVSDAVK</sequence>
<feature type="chain" id="PRO_5046914035" evidence="1">
    <location>
        <begin position="29"/>
        <end position="122"/>
    </location>
</feature>
<evidence type="ECO:0000313" key="4">
    <source>
        <dbReference type="Proteomes" id="UP001620408"/>
    </source>
</evidence>